<protein>
    <submittedName>
        <fullName evidence="4">Carbon monoxide dehydrogenase</fullName>
    </submittedName>
</protein>
<dbReference type="PATRIC" id="fig|1653476.3.peg.890"/>
<dbReference type="Proteomes" id="UP000068196">
    <property type="component" value="Chromosome"/>
</dbReference>
<dbReference type="GO" id="GO:0005829">
    <property type="term" value="C:cytosol"/>
    <property type="evidence" value="ECO:0007669"/>
    <property type="project" value="TreeGrafter"/>
</dbReference>
<dbReference type="OrthoDB" id="9778641at2"/>
<dbReference type="GO" id="GO:0016887">
    <property type="term" value="F:ATP hydrolysis activity"/>
    <property type="evidence" value="ECO:0007669"/>
    <property type="project" value="TreeGrafter"/>
</dbReference>
<accession>A0A0U5AH18</accession>
<dbReference type="GO" id="GO:0005524">
    <property type="term" value="F:ATP binding"/>
    <property type="evidence" value="ECO:0007669"/>
    <property type="project" value="UniProtKB-KW"/>
</dbReference>
<keyword evidence="2" id="KW-0067">ATP-binding</keyword>
<keyword evidence="1" id="KW-0547">Nucleotide-binding</keyword>
<organism evidence="4 5">
    <name type="scientific">Caldimicrobium thiodismutans</name>
    <dbReference type="NCBI Taxonomy" id="1653476"/>
    <lineage>
        <taxon>Bacteria</taxon>
        <taxon>Pseudomonadati</taxon>
        <taxon>Thermodesulfobacteriota</taxon>
        <taxon>Thermodesulfobacteria</taxon>
        <taxon>Thermodesulfobacteriales</taxon>
        <taxon>Thermodesulfobacteriaceae</taxon>
        <taxon>Caldimicrobium</taxon>
    </lineage>
</organism>
<evidence type="ECO:0000256" key="2">
    <source>
        <dbReference type="ARBA" id="ARBA00022840"/>
    </source>
</evidence>
<evidence type="ECO:0000256" key="1">
    <source>
        <dbReference type="ARBA" id="ARBA00022741"/>
    </source>
</evidence>
<feature type="domain" description="CobQ/CobB/MinD/ParA nucleotide binding" evidence="3">
    <location>
        <begin position="7"/>
        <end position="219"/>
    </location>
</feature>
<dbReference type="KEGG" id="cthi:THC_0858"/>
<dbReference type="Gene3D" id="3.40.50.300">
    <property type="entry name" value="P-loop containing nucleotide triphosphate hydrolases"/>
    <property type="match status" value="1"/>
</dbReference>
<dbReference type="PANTHER" id="PTHR43384:SF6">
    <property type="entry name" value="SEPTUM SITE-DETERMINING PROTEIN MIND HOMOLOG, CHLOROPLASTIC"/>
    <property type="match status" value="1"/>
</dbReference>
<sequence length="252" mass="27963">MKIAFCGKGGVGKSSISALLSLAFLEEGYRVLAIDADPSPHLARLLEIPQEIVPLAEMTELLAERAQKSGPYYTLNPKIDDLPEKFAVTKNGLRLMVLGAIRTAGGGCACPEQTVLKRLLTYLILSSREIVIVDMEAGVEHFGRATVAPMDVILVITQPLRGSLETTKQILKMAEELNLKKVFVVGNRVKDPSQEEFLRKEFGGLYLLSLSPDDELESREFEGKGLWDYRGKLFTQVKELKRRLQELIGETS</sequence>
<dbReference type="GO" id="GO:0051782">
    <property type="term" value="P:negative regulation of cell division"/>
    <property type="evidence" value="ECO:0007669"/>
    <property type="project" value="TreeGrafter"/>
</dbReference>
<dbReference type="PIRSF" id="PIRSF005647">
    <property type="entry name" value="CooC"/>
    <property type="match status" value="1"/>
</dbReference>
<dbReference type="EMBL" id="AP014945">
    <property type="protein sequence ID" value="BAU23244.1"/>
    <property type="molecule type" value="Genomic_DNA"/>
</dbReference>
<name>A0A0U5AH18_9BACT</name>
<dbReference type="InterPro" id="IPR050625">
    <property type="entry name" value="ParA/MinD_ATPase"/>
</dbReference>
<evidence type="ECO:0000313" key="5">
    <source>
        <dbReference type="Proteomes" id="UP000068196"/>
    </source>
</evidence>
<dbReference type="InterPro" id="IPR027417">
    <property type="entry name" value="P-loop_NTPase"/>
</dbReference>
<reference evidence="5" key="2">
    <citation type="journal article" date="2016" name="Int. J. Syst. Evol. Microbiol.">
        <title>Caldimicrobium thiodismutans sp. nov., a sulfur-disproportionating bacterium isolated from a hot spring.</title>
        <authorList>
            <person name="Kojima H."/>
            <person name="Umezawa K."/>
            <person name="Fukui M."/>
        </authorList>
    </citation>
    <scope>NUCLEOTIDE SEQUENCE [LARGE SCALE GENOMIC DNA]</scope>
    <source>
        <strain evidence="5">TF1</strain>
    </source>
</reference>
<reference evidence="4 5" key="1">
    <citation type="journal article" date="2016" name="Int. J. Syst. Evol. Microbiol.">
        <title>Caldimicrobium thiodismutans sp. nov., a sulfur-disproportionating bacterium isolated from a hot spring, and emended description of the genus Caldimicrobium.</title>
        <authorList>
            <person name="Kojima H."/>
            <person name="Umezawa K."/>
            <person name="Fukui M."/>
        </authorList>
    </citation>
    <scope>NUCLEOTIDE SEQUENCE [LARGE SCALE GENOMIC DNA]</scope>
    <source>
        <strain evidence="4 5">TF1</strain>
    </source>
</reference>
<dbReference type="InterPro" id="IPR002586">
    <property type="entry name" value="CobQ/CobB/MinD/ParA_Nub-bd_dom"/>
</dbReference>
<dbReference type="GO" id="GO:0009898">
    <property type="term" value="C:cytoplasmic side of plasma membrane"/>
    <property type="evidence" value="ECO:0007669"/>
    <property type="project" value="TreeGrafter"/>
</dbReference>
<dbReference type="RefSeq" id="WP_068513809.1">
    <property type="nucleotide sequence ID" value="NZ_AP014945.1"/>
</dbReference>
<dbReference type="PANTHER" id="PTHR43384">
    <property type="entry name" value="SEPTUM SITE-DETERMINING PROTEIN MIND HOMOLOG, CHLOROPLASTIC-RELATED"/>
    <property type="match status" value="1"/>
</dbReference>
<dbReference type="Pfam" id="PF01656">
    <property type="entry name" value="CbiA"/>
    <property type="match status" value="1"/>
</dbReference>
<keyword evidence="5" id="KW-1185">Reference proteome</keyword>
<proteinExistence type="predicted"/>
<gene>
    <name evidence="4" type="ORF">THC_0858</name>
</gene>
<dbReference type="AlphaFoldDB" id="A0A0U5AH18"/>
<evidence type="ECO:0000259" key="3">
    <source>
        <dbReference type="Pfam" id="PF01656"/>
    </source>
</evidence>
<dbReference type="SUPFAM" id="SSF52540">
    <property type="entry name" value="P-loop containing nucleoside triphosphate hydrolases"/>
    <property type="match status" value="1"/>
</dbReference>
<dbReference type="STRING" id="1653476.THC_0858"/>
<dbReference type="InterPro" id="IPR014433">
    <property type="entry name" value="CooC"/>
</dbReference>
<evidence type="ECO:0000313" key="4">
    <source>
        <dbReference type="EMBL" id="BAU23244.1"/>
    </source>
</evidence>